<accession>A5G8A0</accession>
<evidence type="ECO:0000313" key="2">
    <source>
        <dbReference type="Proteomes" id="UP000006695"/>
    </source>
</evidence>
<evidence type="ECO:0008006" key="3">
    <source>
        <dbReference type="Google" id="ProtNLM"/>
    </source>
</evidence>
<dbReference type="STRING" id="351605.Gura_3868"/>
<evidence type="ECO:0000313" key="1">
    <source>
        <dbReference type="EMBL" id="ABQ28018.1"/>
    </source>
</evidence>
<proteinExistence type="predicted"/>
<dbReference type="KEGG" id="gur:Gura_3868"/>
<dbReference type="SUPFAM" id="SSF47598">
    <property type="entry name" value="Ribbon-helix-helix"/>
    <property type="match status" value="1"/>
</dbReference>
<dbReference type="AlphaFoldDB" id="A5G8A0"/>
<dbReference type="InterPro" id="IPR010985">
    <property type="entry name" value="Ribbon_hlx_hlx"/>
</dbReference>
<reference evidence="1 2" key="1">
    <citation type="submission" date="2007-05" db="EMBL/GenBank/DDBJ databases">
        <title>Complete sequence of Geobacter uraniireducens Rf4.</title>
        <authorList>
            <consortium name="US DOE Joint Genome Institute"/>
            <person name="Copeland A."/>
            <person name="Lucas S."/>
            <person name="Lapidus A."/>
            <person name="Barry K."/>
            <person name="Detter J.C."/>
            <person name="Glavina del Rio T."/>
            <person name="Hammon N."/>
            <person name="Israni S."/>
            <person name="Dalin E."/>
            <person name="Tice H."/>
            <person name="Pitluck S."/>
            <person name="Chertkov O."/>
            <person name="Brettin T."/>
            <person name="Bruce D."/>
            <person name="Han C."/>
            <person name="Schmutz J."/>
            <person name="Larimer F."/>
            <person name="Land M."/>
            <person name="Hauser L."/>
            <person name="Kyrpides N."/>
            <person name="Mikhailova N."/>
            <person name="Shelobolina E."/>
            <person name="Aklujkar M."/>
            <person name="Lovley D."/>
            <person name="Richardson P."/>
        </authorList>
    </citation>
    <scope>NUCLEOTIDE SEQUENCE [LARGE SCALE GENOMIC DNA]</scope>
    <source>
        <strain evidence="1 2">Rf4</strain>
    </source>
</reference>
<organism evidence="1 2">
    <name type="scientific">Geotalea uraniireducens (strain Rf4)</name>
    <name type="common">Geobacter uraniireducens</name>
    <dbReference type="NCBI Taxonomy" id="351605"/>
    <lineage>
        <taxon>Bacteria</taxon>
        <taxon>Pseudomonadati</taxon>
        <taxon>Thermodesulfobacteriota</taxon>
        <taxon>Desulfuromonadia</taxon>
        <taxon>Geobacterales</taxon>
        <taxon>Geobacteraceae</taxon>
        <taxon>Geotalea</taxon>
    </lineage>
</organism>
<dbReference type="Pfam" id="PF05534">
    <property type="entry name" value="HicB"/>
    <property type="match status" value="1"/>
</dbReference>
<dbReference type="Proteomes" id="UP000006695">
    <property type="component" value="Chromosome"/>
</dbReference>
<sequence length="78" mass="8679">MSTMSLRLPDYLHKSARQLAKSEHISVNQLVATALAEKISALATEEYLDALAAQGSREAFDRIMSKVKDRPPLHGDER</sequence>
<dbReference type="HOGENOM" id="CLU_173195_0_0_7"/>
<protein>
    <recommendedName>
        <fullName evidence="3">Toxin-antitoxin system HicB family antitoxin</fullName>
    </recommendedName>
</protein>
<dbReference type="EMBL" id="CP000698">
    <property type="protein sequence ID" value="ABQ28018.1"/>
    <property type="molecule type" value="Genomic_DNA"/>
</dbReference>
<keyword evidence="2" id="KW-1185">Reference proteome</keyword>
<dbReference type="OrthoDB" id="598413at2"/>
<gene>
    <name evidence="1" type="ordered locus">Gura_3868</name>
</gene>
<dbReference type="GO" id="GO:0006355">
    <property type="term" value="P:regulation of DNA-templated transcription"/>
    <property type="evidence" value="ECO:0007669"/>
    <property type="project" value="InterPro"/>
</dbReference>
<name>A5G8A0_GEOUR</name>
<dbReference type="InterPro" id="IPR008651">
    <property type="entry name" value="Uncharacterised_HicB"/>
</dbReference>